<dbReference type="InterPro" id="IPR002508">
    <property type="entry name" value="MurNAc-LAA_cat"/>
</dbReference>
<feature type="domain" description="MurNAc-LAA" evidence="1">
    <location>
        <begin position="68"/>
        <end position="181"/>
    </location>
</feature>
<dbReference type="RefSeq" id="WP_162422464.1">
    <property type="nucleotide sequence ID" value="NZ_WVIE01000006.1"/>
</dbReference>
<proteinExistence type="predicted"/>
<keyword evidence="3" id="KW-1185">Reference proteome</keyword>
<evidence type="ECO:0000259" key="1">
    <source>
        <dbReference type="SMART" id="SM00646"/>
    </source>
</evidence>
<dbReference type="Gene3D" id="3.40.630.40">
    <property type="entry name" value="Zn-dependent exopeptidases"/>
    <property type="match status" value="1"/>
</dbReference>
<dbReference type="AlphaFoldDB" id="A0A8J8CHQ8"/>
<dbReference type="InterPro" id="IPR002901">
    <property type="entry name" value="MGlyc_endo_b_GlcNAc-like_dom"/>
</dbReference>
<accession>A0A8J8CHQ8</accession>
<comment type="caution">
    <text evidence="2">The sequence shown here is derived from an EMBL/GenBank/DDBJ whole genome shotgun (WGS) entry which is preliminary data.</text>
</comment>
<sequence length="455" mass="49833">MGRIFISAGHGDRINGITNPGAVVAGTTEAREMILLRDFVVAELRSRGVEVLTVPDTLNLSQSIDWINARGRRDDVAVTLRADAFSNPSVRGATAYYITGNDERRRNAELVLLSLIRRVPQLPSRGAKPDSDTGLGSLPFCRFVVPPSLVLIVGFLTNPDDRFILQNQRRDLALGVADGLIAWSRSISGSPVPTPTPTPTQPTYEAIDIRINGQNYVDKGILVSGNAYIPIDLVDQLGVDLSKAPNVRRLDYRQVVFVKAVELRDYNVAVGWEASTRTVLLRSIVKICPGTLDRIMGQGVTTEVQLNIFLKNNNDAALNQFPDIAKLYREEGSIEGVNYDIAFSQMCLETNYLRFGGDVQPSQNNFAGIGDVGGGPQGATFPSARIGVRAHIQQLKAYASTEPLVQEIVSPRFRFVTRGIAPLVSQLSGRWTADPQYGEKITAILRKLYESAQIL</sequence>
<gene>
    <name evidence="2" type="ORF">GS601_06500</name>
</gene>
<dbReference type="SMART" id="SM00646">
    <property type="entry name" value="Ami_3"/>
    <property type="match status" value="1"/>
</dbReference>
<keyword evidence="2" id="KW-0378">Hydrolase</keyword>
<dbReference type="GO" id="GO:0004040">
    <property type="term" value="F:amidase activity"/>
    <property type="evidence" value="ECO:0007669"/>
    <property type="project" value="InterPro"/>
</dbReference>
<dbReference type="Proteomes" id="UP000646053">
    <property type="component" value="Unassembled WGS sequence"/>
</dbReference>
<dbReference type="EMBL" id="WVIE01000006">
    <property type="protein sequence ID" value="NDJ16939.1"/>
    <property type="molecule type" value="Genomic_DNA"/>
</dbReference>
<organism evidence="2 3">
    <name type="scientific">Myxacorys almedinensis A</name>
    <dbReference type="NCBI Taxonomy" id="2690445"/>
    <lineage>
        <taxon>Bacteria</taxon>
        <taxon>Bacillati</taxon>
        <taxon>Cyanobacteriota</taxon>
        <taxon>Cyanophyceae</taxon>
        <taxon>Leptolyngbyales</taxon>
        <taxon>Leptolyngbyaceae</taxon>
        <taxon>Myxacorys</taxon>
        <taxon>Myxacorys almedinensis</taxon>
    </lineage>
</organism>
<evidence type="ECO:0000313" key="2">
    <source>
        <dbReference type="EMBL" id="NDJ16939.1"/>
    </source>
</evidence>
<evidence type="ECO:0000313" key="3">
    <source>
        <dbReference type="Proteomes" id="UP000646053"/>
    </source>
</evidence>
<dbReference type="Pfam" id="PF01832">
    <property type="entry name" value="Glucosaminidase"/>
    <property type="match status" value="1"/>
</dbReference>
<dbReference type="Pfam" id="PF01520">
    <property type="entry name" value="Amidase_3"/>
    <property type="match status" value="1"/>
</dbReference>
<name>A0A8J8CHQ8_9CYAN</name>
<dbReference type="GO" id="GO:0008745">
    <property type="term" value="F:N-acetylmuramoyl-L-alanine amidase activity"/>
    <property type="evidence" value="ECO:0007669"/>
    <property type="project" value="InterPro"/>
</dbReference>
<reference evidence="2" key="1">
    <citation type="submission" date="2019-12" db="EMBL/GenBank/DDBJ databases">
        <title>High-Quality draft genome sequences of three cyanobacteria isolated from the limestone walls of the Old Cathedral of Coimbra.</title>
        <authorList>
            <person name="Tiago I."/>
            <person name="Soares F."/>
            <person name="Portugal A."/>
        </authorList>
    </citation>
    <scope>NUCLEOTIDE SEQUENCE</scope>
    <source>
        <strain evidence="2">A</strain>
    </source>
</reference>
<dbReference type="CDD" id="cd02696">
    <property type="entry name" value="MurNAc-LAA"/>
    <property type="match status" value="1"/>
</dbReference>
<protein>
    <submittedName>
        <fullName evidence="2">Cell wall hydrolase</fullName>
    </submittedName>
</protein>
<dbReference type="SUPFAM" id="SSF53187">
    <property type="entry name" value="Zn-dependent exopeptidases"/>
    <property type="match status" value="1"/>
</dbReference>
<dbReference type="GO" id="GO:0009253">
    <property type="term" value="P:peptidoglycan catabolic process"/>
    <property type="evidence" value="ECO:0007669"/>
    <property type="project" value="InterPro"/>
</dbReference>